<accession>H0QJP5</accession>
<evidence type="ECO:0000313" key="1">
    <source>
        <dbReference type="EMBL" id="GAB13046.1"/>
    </source>
</evidence>
<dbReference type="Proteomes" id="UP000003828">
    <property type="component" value="Unassembled WGS sequence"/>
</dbReference>
<evidence type="ECO:0000313" key="2">
    <source>
        <dbReference type="Proteomes" id="UP000003828"/>
    </source>
</evidence>
<sequence>MLSTPEAVSTICQGHRGDGGDPGQFLDRYWTKSQLEAAAEMDRRVQRHPQHMLARVALANYANSFGLDRIKASVARSLGSISGTHYVVAALHLAHLTLLFPHALSSTQQALLLWRRWRRIKWRRRLVMMI</sequence>
<organism evidence="1 2">
    <name type="scientific">Arthrobacter globiformis (strain ATCC 8010 / DSM 20124 / JCM 1332 / NBRC 12137 / NCIMB 8907 / NRRL B-2979 / 168)</name>
    <dbReference type="NCBI Taxonomy" id="1077972"/>
    <lineage>
        <taxon>Bacteria</taxon>
        <taxon>Bacillati</taxon>
        <taxon>Actinomycetota</taxon>
        <taxon>Actinomycetes</taxon>
        <taxon>Micrococcales</taxon>
        <taxon>Micrococcaceae</taxon>
        <taxon>Arthrobacter</taxon>
    </lineage>
</organism>
<gene>
    <name evidence="1" type="ORF">ARGLB_035_00100</name>
</gene>
<dbReference type="EMBL" id="BAEG01000035">
    <property type="protein sequence ID" value="GAB13046.1"/>
    <property type="molecule type" value="Genomic_DNA"/>
</dbReference>
<protein>
    <submittedName>
        <fullName evidence="1">Uncharacterized protein</fullName>
    </submittedName>
</protein>
<name>H0QJP5_ARTG1</name>
<dbReference type="AlphaFoldDB" id="H0QJP5"/>
<proteinExistence type="predicted"/>
<reference evidence="1 2" key="1">
    <citation type="submission" date="2011-12" db="EMBL/GenBank/DDBJ databases">
        <title>Whole genome shotgun sequence of Arthrobacter globiformis NBRC 12137.</title>
        <authorList>
            <person name="Miyazawa S."/>
            <person name="Hosoyama A."/>
            <person name="Tsuchikane K."/>
            <person name="Katsumata H."/>
            <person name="Yamazaki S."/>
            <person name="Fujita N."/>
        </authorList>
    </citation>
    <scope>NUCLEOTIDE SEQUENCE [LARGE SCALE GENOMIC DNA]</scope>
    <source>
        <strain evidence="1 2">NBRC 12137</strain>
    </source>
</reference>
<keyword evidence="2" id="KW-1185">Reference proteome</keyword>
<comment type="caution">
    <text evidence="1">The sequence shown here is derived from an EMBL/GenBank/DDBJ whole genome shotgun (WGS) entry which is preliminary data.</text>
</comment>